<dbReference type="InterPro" id="IPR018666">
    <property type="entry name" value="DUF2125"/>
</dbReference>
<sequence length="494" mass="51097">MRRSTGLGSSTLLAALWCTTAAWADITPEEVWQGWIDLGQGFGQTVTTAASERQGDTLVVSGVSIAQENAGMSANVTIDEVRLRDMGDGRVEVTMSPSIPFGASGAPEGGDAVQMNGTISQTGMSLIASGSADDVTYDYSAPMFSLNMEAQDGTQNTPLNLSVDMADASGSYHVLTDGGQSGTSSFDAASVSYQVSGKDAANSSAFTFTGSTQGLSGTGEFFLPEGVDMQNLAEALKAGLRLAGSYGYTSGEGQSVIEGPEAGNVSFSGGAGTLRFAMSSDGLNYGGDSGPMSMQMQLAEFPVPMDFSVGQSAFDLAMPVEKSDEPQPFGLVLKLIDLEVSDALWGMFDPTQQLPRDPATLIIDVAGNGKLGIDVFDPAQAQSIADQPPGEVSAVTINELRLSAVGAELTGSGSATIDNTGPVPVPDGSVDLRLVGANALMQKLVAMGLMPQDQMMGAQMMLGLFAVPDGEDALASKIEFKEDGRIFANGQQIQ</sequence>
<evidence type="ECO:0000256" key="1">
    <source>
        <dbReference type="SAM" id="SignalP"/>
    </source>
</evidence>
<keyword evidence="1" id="KW-0732">Signal</keyword>
<gene>
    <name evidence="2" type="ORF">OEW28_01075</name>
</gene>
<dbReference type="RefSeq" id="WP_263732883.1">
    <property type="nucleotide sequence ID" value="NZ_JAOWKY010000001.1"/>
</dbReference>
<evidence type="ECO:0000313" key="2">
    <source>
        <dbReference type="EMBL" id="MCV2867218.1"/>
    </source>
</evidence>
<proteinExistence type="predicted"/>
<name>A0ABT2Z7V7_9RHOB</name>
<feature type="signal peptide" evidence="1">
    <location>
        <begin position="1"/>
        <end position="24"/>
    </location>
</feature>
<feature type="chain" id="PRO_5047451170" evidence="1">
    <location>
        <begin position="25"/>
        <end position="494"/>
    </location>
</feature>
<protein>
    <submittedName>
        <fullName evidence="2">DUF2125 domain-containing protein</fullName>
    </submittedName>
</protein>
<accession>A0ABT2Z7V7</accession>
<organism evidence="2 3">
    <name type="scientific">Albidovulum marisflavi</name>
    <dbReference type="NCBI Taxonomy" id="2984159"/>
    <lineage>
        <taxon>Bacteria</taxon>
        <taxon>Pseudomonadati</taxon>
        <taxon>Pseudomonadota</taxon>
        <taxon>Alphaproteobacteria</taxon>
        <taxon>Rhodobacterales</taxon>
        <taxon>Paracoccaceae</taxon>
        <taxon>Albidovulum</taxon>
    </lineage>
</organism>
<comment type="caution">
    <text evidence="2">The sequence shown here is derived from an EMBL/GenBank/DDBJ whole genome shotgun (WGS) entry which is preliminary data.</text>
</comment>
<dbReference type="Proteomes" id="UP001652542">
    <property type="component" value="Unassembled WGS sequence"/>
</dbReference>
<reference evidence="2 3" key="1">
    <citation type="submission" date="2022-10" db="EMBL/GenBank/DDBJ databases">
        <title>Defluviimonas sp. nov., isolated from ocean surface water.</title>
        <authorList>
            <person name="He W."/>
            <person name="Wang L."/>
            <person name="Zhang D.-F."/>
        </authorList>
    </citation>
    <scope>NUCLEOTIDE SEQUENCE [LARGE SCALE GENOMIC DNA]</scope>
    <source>
        <strain evidence="2 3">WL0002</strain>
    </source>
</reference>
<dbReference type="Pfam" id="PF09898">
    <property type="entry name" value="DUF2125"/>
    <property type="match status" value="1"/>
</dbReference>
<dbReference type="EMBL" id="JAOWKY010000001">
    <property type="protein sequence ID" value="MCV2867218.1"/>
    <property type="molecule type" value="Genomic_DNA"/>
</dbReference>
<keyword evidence="3" id="KW-1185">Reference proteome</keyword>
<evidence type="ECO:0000313" key="3">
    <source>
        <dbReference type="Proteomes" id="UP001652542"/>
    </source>
</evidence>